<proteinExistence type="predicted"/>
<keyword evidence="1" id="KW-0472">Membrane</keyword>
<sequence length="842" mass="96786">MVVGLIVVWLLAAILTILVIRLPTNSNSPSQSQNAVAMQIQSNEHIAQLQRDHEQRLLKQQQSMQSNFTLELTKRAENFNEKQREEDRDWNQFNTELNRNLTATHHKKEFEFRETVELAAQRDMAQERQQHEWKLEQYRSQQINEHHRQEQFRQDEHDLDKFLDAYNLTSVSIPLLQRKVLSLLRRLDIPHKTLLIQILNDANLLRDNNADLPGRHISLVRANLNGIQLGSKDEIFCPSQYFDQLDLNYATLIGASFDCLSLRNTSFRSVNLTYASLTRSDLRDSRFAGAKLHNASFQEAQLDRGIFNLGSLLGANFRQTSLTNASLSLADAIETDFSEANLDAAVFFDSQLNRANFERANLRKANLESATLVHANFYQAKGAENSFRFTNITDAIFRQANVIQSDFYGAEGNRTDFSKAILDNSEFVNFKVEEAIFEDASMSRVSMQMAQLVRSNFRGALLDQSTLSFATFNESNFSNASLDDSILAAVHVYNSTFENASMNRVQLASGKLINCNFRRASFIEASFAMADLTESDFSESNLNESIFLLESQLNQVFSISKAVLPDGSIGKNKNLIRNGNPTCDESMTMNISQWTVPVQGSIIIVPQVHDGNCVFEATTSNITHLIQSVDVSHYVKRMMNADLTYVLLEADIITNNININLRFFNSTNNLIREVADLFNVTINSSIPNNYNARHQIIDQTTVRVEIDIIFSQVKAAINNIHLSVEASSRRTPPQNIHPRAKMNRSIWFTLRYWVKFIWSFVCRFVTTIWLYVCDAADFSWAYTLDAYDSVWFALYDFYLSIYEELRDDWEFWKLYAFMADIPWSVAYFFWNYNRPDSPEFIF</sequence>
<keyword evidence="1" id="KW-1133">Transmembrane helix</keyword>
<reference evidence="2" key="1">
    <citation type="submission" date="2021-02" db="EMBL/GenBank/DDBJ databases">
        <authorList>
            <person name="Nowell W R."/>
        </authorList>
    </citation>
    <scope>NUCLEOTIDE SEQUENCE</scope>
</reference>
<dbReference type="Pfam" id="PF00805">
    <property type="entry name" value="Pentapeptide"/>
    <property type="match status" value="4"/>
</dbReference>
<dbReference type="AlphaFoldDB" id="A0A818K9S4"/>
<gene>
    <name evidence="2" type="ORF">GRG538_LOCUS20110</name>
</gene>
<dbReference type="InterPro" id="IPR001646">
    <property type="entry name" value="5peptide_repeat"/>
</dbReference>
<evidence type="ECO:0000313" key="2">
    <source>
        <dbReference type="EMBL" id="CAF3548389.1"/>
    </source>
</evidence>
<dbReference type="SUPFAM" id="SSF141571">
    <property type="entry name" value="Pentapeptide repeat-like"/>
    <property type="match status" value="2"/>
</dbReference>
<evidence type="ECO:0008006" key="4">
    <source>
        <dbReference type="Google" id="ProtNLM"/>
    </source>
</evidence>
<organism evidence="2 3">
    <name type="scientific">Rotaria socialis</name>
    <dbReference type="NCBI Taxonomy" id="392032"/>
    <lineage>
        <taxon>Eukaryota</taxon>
        <taxon>Metazoa</taxon>
        <taxon>Spiralia</taxon>
        <taxon>Gnathifera</taxon>
        <taxon>Rotifera</taxon>
        <taxon>Eurotatoria</taxon>
        <taxon>Bdelloidea</taxon>
        <taxon>Philodinida</taxon>
        <taxon>Philodinidae</taxon>
        <taxon>Rotaria</taxon>
    </lineage>
</organism>
<comment type="caution">
    <text evidence="2">The sequence shown here is derived from an EMBL/GenBank/DDBJ whole genome shotgun (WGS) entry which is preliminary data.</text>
</comment>
<dbReference type="Proteomes" id="UP000663872">
    <property type="component" value="Unassembled WGS sequence"/>
</dbReference>
<dbReference type="EMBL" id="CAJNYT010003311">
    <property type="protein sequence ID" value="CAF3548389.1"/>
    <property type="molecule type" value="Genomic_DNA"/>
</dbReference>
<keyword evidence="1" id="KW-0812">Transmembrane</keyword>
<dbReference type="Pfam" id="PF13599">
    <property type="entry name" value="Pentapeptide_4"/>
    <property type="match status" value="1"/>
</dbReference>
<evidence type="ECO:0000256" key="1">
    <source>
        <dbReference type="SAM" id="Phobius"/>
    </source>
</evidence>
<dbReference type="InterPro" id="IPR051082">
    <property type="entry name" value="Pentapeptide-BTB/POZ_domain"/>
</dbReference>
<feature type="transmembrane region" description="Helical" evidence="1">
    <location>
        <begin position="6"/>
        <end position="24"/>
    </location>
</feature>
<dbReference type="PANTHER" id="PTHR14136">
    <property type="entry name" value="BTB_POZ DOMAIN-CONTAINING PROTEIN KCTD9"/>
    <property type="match status" value="1"/>
</dbReference>
<name>A0A818K9S4_9BILA</name>
<accession>A0A818K9S4</accession>
<dbReference type="Gene3D" id="2.160.20.80">
    <property type="entry name" value="E3 ubiquitin-protein ligase SopA"/>
    <property type="match status" value="3"/>
</dbReference>
<dbReference type="PANTHER" id="PTHR14136:SF17">
    <property type="entry name" value="BTB_POZ DOMAIN-CONTAINING PROTEIN KCTD9"/>
    <property type="match status" value="1"/>
</dbReference>
<protein>
    <recommendedName>
        <fullName evidence="4">Pentapeptide repeat-containing protein</fullName>
    </recommendedName>
</protein>
<evidence type="ECO:0000313" key="3">
    <source>
        <dbReference type="Proteomes" id="UP000663872"/>
    </source>
</evidence>